<sequence>MAAKWLNSVDIDFGVQFPRLSMRTVHGFVRSLKVEPQDLLGLVAVLDTRNQVARITFTSEAYTSSFLSEHSGIVRTELEGKEVGVVIRDSNIQEKFVRIAGIPQNLDLGVVQTRLKNFGNVIEARWERYRVAEDEVLYPVLATWMIVRMTVTKNIPSYITIGSYRAMVPLEGELQDSPSGRTQNLETETMECSTLTSSLTVPSEDNPSKPIMKSQMTAPDTETQDQEPMTIIRESMEPDMAEIETMGPDKTKDP</sequence>
<gene>
    <name evidence="2" type="ORF">OUZ56_023493</name>
</gene>
<reference evidence="2 3" key="1">
    <citation type="journal article" date="2023" name="Nucleic Acids Res.">
        <title>The hologenome of Daphnia magna reveals possible DNA methylation and microbiome-mediated evolution of the host genome.</title>
        <authorList>
            <person name="Chaturvedi A."/>
            <person name="Li X."/>
            <person name="Dhandapani V."/>
            <person name="Marshall H."/>
            <person name="Kissane S."/>
            <person name="Cuenca-Cambronero M."/>
            <person name="Asole G."/>
            <person name="Calvet F."/>
            <person name="Ruiz-Romero M."/>
            <person name="Marangio P."/>
            <person name="Guigo R."/>
            <person name="Rago D."/>
            <person name="Mirbahai L."/>
            <person name="Eastwood N."/>
            <person name="Colbourne J.K."/>
            <person name="Zhou J."/>
            <person name="Mallon E."/>
            <person name="Orsini L."/>
        </authorList>
    </citation>
    <scope>NUCLEOTIDE SEQUENCE [LARGE SCALE GENOMIC DNA]</scope>
    <source>
        <strain evidence="2">LRV0_1</strain>
    </source>
</reference>
<keyword evidence="3" id="KW-1185">Reference proteome</keyword>
<evidence type="ECO:0000256" key="1">
    <source>
        <dbReference type="SAM" id="MobiDB-lite"/>
    </source>
</evidence>
<organism evidence="2 3">
    <name type="scientific">Daphnia magna</name>
    <dbReference type="NCBI Taxonomy" id="35525"/>
    <lineage>
        <taxon>Eukaryota</taxon>
        <taxon>Metazoa</taxon>
        <taxon>Ecdysozoa</taxon>
        <taxon>Arthropoda</taxon>
        <taxon>Crustacea</taxon>
        <taxon>Branchiopoda</taxon>
        <taxon>Diplostraca</taxon>
        <taxon>Cladocera</taxon>
        <taxon>Anomopoda</taxon>
        <taxon>Daphniidae</taxon>
        <taxon>Daphnia</taxon>
    </lineage>
</organism>
<feature type="compositionally biased region" description="Polar residues" evidence="1">
    <location>
        <begin position="191"/>
        <end position="205"/>
    </location>
</feature>
<evidence type="ECO:0000313" key="3">
    <source>
        <dbReference type="Proteomes" id="UP001234178"/>
    </source>
</evidence>
<proteinExistence type="predicted"/>
<dbReference type="Proteomes" id="UP001234178">
    <property type="component" value="Unassembled WGS sequence"/>
</dbReference>
<dbReference type="EMBL" id="JAOYFB010000039">
    <property type="protein sequence ID" value="KAK4030429.1"/>
    <property type="molecule type" value="Genomic_DNA"/>
</dbReference>
<feature type="region of interest" description="Disordered" evidence="1">
    <location>
        <begin position="191"/>
        <end position="254"/>
    </location>
</feature>
<accession>A0ABR0AZ74</accession>
<evidence type="ECO:0000313" key="2">
    <source>
        <dbReference type="EMBL" id="KAK4030429.1"/>
    </source>
</evidence>
<protein>
    <submittedName>
        <fullName evidence="2">Uncharacterized protein</fullName>
    </submittedName>
</protein>
<comment type="caution">
    <text evidence="2">The sequence shown here is derived from an EMBL/GenBank/DDBJ whole genome shotgun (WGS) entry which is preliminary data.</text>
</comment>
<name>A0ABR0AZ74_9CRUS</name>